<dbReference type="InterPro" id="IPR039421">
    <property type="entry name" value="Type_1_exporter"/>
</dbReference>
<evidence type="ECO:0000256" key="1">
    <source>
        <dbReference type="ARBA" id="ARBA00004651"/>
    </source>
</evidence>
<dbReference type="eggNOG" id="COG1132">
    <property type="taxonomic scope" value="Bacteria"/>
</dbReference>
<dbReference type="HOGENOM" id="CLU_000604_84_4_9"/>
<evidence type="ECO:0000313" key="13">
    <source>
        <dbReference type="Proteomes" id="UP000004191"/>
    </source>
</evidence>
<evidence type="ECO:0000256" key="9">
    <source>
        <dbReference type="SAM" id="Phobius"/>
    </source>
</evidence>
<dbReference type="PROSITE" id="PS00211">
    <property type="entry name" value="ABC_TRANSPORTER_1"/>
    <property type="match status" value="1"/>
</dbReference>
<evidence type="ECO:0000256" key="2">
    <source>
        <dbReference type="ARBA" id="ARBA00022448"/>
    </source>
</evidence>
<dbReference type="InterPro" id="IPR027417">
    <property type="entry name" value="P-loop_NTPase"/>
</dbReference>
<evidence type="ECO:0000259" key="11">
    <source>
        <dbReference type="PROSITE" id="PS50929"/>
    </source>
</evidence>
<dbReference type="AlphaFoldDB" id="H3NNR8"/>
<dbReference type="Pfam" id="PF00664">
    <property type="entry name" value="ABC_membrane"/>
    <property type="match status" value="1"/>
</dbReference>
<evidence type="ECO:0000256" key="6">
    <source>
        <dbReference type="ARBA" id="ARBA00022840"/>
    </source>
</evidence>
<keyword evidence="2" id="KW-0813">Transport</keyword>
<feature type="transmembrane region" description="Helical" evidence="9">
    <location>
        <begin position="260"/>
        <end position="282"/>
    </location>
</feature>
<dbReference type="SUPFAM" id="SSF52540">
    <property type="entry name" value="P-loop containing nucleoside triphosphate hydrolases"/>
    <property type="match status" value="1"/>
</dbReference>
<dbReference type="OrthoDB" id="9762778at2"/>
<dbReference type="GO" id="GO:0005886">
    <property type="term" value="C:plasma membrane"/>
    <property type="evidence" value="ECO:0007669"/>
    <property type="project" value="UniProtKB-SubCell"/>
</dbReference>
<accession>H3NNR8</accession>
<dbReference type="PANTHER" id="PTHR43394">
    <property type="entry name" value="ATP-DEPENDENT PERMEASE MDL1, MITOCHONDRIAL"/>
    <property type="match status" value="1"/>
</dbReference>
<name>H3NNR8_9FIRM</name>
<dbReference type="Proteomes" id="UP000004191">
    <property type="component" value="Unassembled WGS sequence"/>
</dbReference>
<feature type="domain" description="ABC transmembrane type-1" evidence="11">
    <location>
        <begin position="40"/>
        <end position="405"/>
    </location>
</feature>
<sequence>MSQSNKNTPLDNKKKKTNIFKSLKILFNNMKSYRIALFSVILLAFISSALLIYTPKKMSELTDHISSSIKLDDTKMQNLIKEISVNVQTRPNQDLVFDNKKITYEDQVKFMKSIQTLGPNFSSKKQLSKEQQEEILDTFRNIPQSISEIIEPKTNLEKIKEIAILILVLYVVSSILSYIQAYILANVANDYAFDLRKKIGDKINALPLNYFDTNQVGDIISRMTNDVDTISMSLNQSLGTLASATTLLLGSTLMMFITNWTLALVAIGSSLIGFILIGVIMANSQKYFKLRQESIGSLNGHIEEVFSGINIIKSYNATKQSYTKFTELNENLYNANIKSKFLSSLMHPIMMFVGNLGYLAVSIVGSVLTSENIITFGVIIAFMTYVRLFTNPLTQLAQSVTSLQSSAAAGERVFSFLAEEELKDEKYINLRLDLNEVEGKIEFKNVVFKYPSNDKPTIKGFSATALPGQKIAIVGPTGAGKSTMVNLLMKFYEISEGDILIDGHSINDISRENIHDLFTMILQDTWLFNGTIRENITYNMEDVTYEELNILIKFIGLDHFIKTLPNNIDTVIKDNESVSAGQRQLLTIARGMLKDAPFLILDEATSNVDTRTEETIQEAMDKLMVGKTSFIIAHRLSTIINADLILVMNEGNIIEQGTHEELLAKNGFYADLYNSQFSL</sequence>
<dbReference type="Pfam" id="PF00005">
    <property type="entry name" value="ABC_tran"/>
    <property type="match status" value="1"/>
</dbReference>
<evidence type="ECO:0000256" key="3">
    <source>
        <dbReference type="ARBA" id="ARBA00022475"/>
    </source>
</evidence>
<dbReference type="PANTHER" id="PTHR43394:SF1">
    <property type="entry name" value="ATP-BINDING CASSETTE SUB-FAMILY B MEMBER 10, MITOCHONDRIAL"/>
    <property type="match status" value="1"/>
</dbReference>
<feature type="transmembrane region" description="Helical" evidence="9">
    <location>
        <begin position="162"/>
        <end position="185"/>
    </location>
</feature>
<evidence type="ECO:0000256" key="7">
    <source>
        <dbReference type="ARBA" id="ARBA00022989"/>
    </source>
</evidence>
<dbReference type="RefSeq" id="WP_005398445.1">
    <property type="nucleotide sequence ID" value="NZ_JH601088.1"/>
</dbReference>
<dbReference type="InterPro" id="IPR003439">
    <property type="entry name" value="ABC_transporter-like_ATP-bd"/>
</dbReference>
<dbReference type="GO" id="GO:0015421">
    <property type="term" value="F:ABC-type oligopeptide transporter activity"/>
    <property type="evidence" value="ECO:0007669"/>
    <property type="project" value="TreeGrafter"/>
</dbReference>
<dbReference type="GeneID" id="96998972"/>
<feature type="transmembrane region" description="Helical" evidence="9">
    <location>
        <begin position="349"/>
        <end position="367"/>
    </location>
</feature>
<dbReference type="PROSITE" id="PS50929">
    <property type="entry name" value="ABC_TM1F"/>
    <property type="match status" value="1"/>
</dbReference>
<dbReference type="STRING" id="883114.HMPREF9709_00979"/>
<dbReference type="SMART" id="SM00382">
    <property type="entry name" value="AAA"/>
    <property type="match status" value="1"/>
</dbReference>
<comment type="caution">
    <text evidence="12">The sequence shown here is derived from an EMBL/GenBank/DDBJ whole genome shotgun (WGS) entry which is preliminary data.</text>
</comment>
<dbReference type="GO" id="GO:0005524">
    <property type="term" value="F:ATP binding"/>
    <property type="evidence" value="ECO:0007669"/>
    <property type="project" value="UniProtKB-KW"/>
</dbReference>
<dbReference type="PROSITE" id="PS50893">
    <property type="entry name" value="ABC_TRANSPORTER_2"/>
    <property type="match status" value="1"/>
</dbReference>
<keyword evidence="7 9" id="KW-1133">Transmembrane helix</keyword>
<feature type="domain" description="ABC transporter" evidence="10">
    <location>
        <begin position="441"/>
        <end position="675"/>
    </location>
</feature>
<dbReference type="FunFam" id="3.40.50.300:FF:000218">
    <property type="entry name" value="Multidrug ABC transporter ATP-binding protein"/>
    <property type="match status" value="1"/>
</dbReference>
<feature type="transmembrane region" description="Helical" evidence="9">
    <location>
        <begin position="373"/>
        <end position="390"/>
    </location>
</feature>
<dbReference type="EMBL" id="AGEI01000021">
    <property type="protein sequence ID" value="EHR34043.1"/>
    <property type="molecule type" value="Genomic_DNA"/>
</dbReference>
<reference evidence="12 13" key="1">
    <citation type="submission" date="2012-01" db="EMBL/GenBank/DDBJ databases">
        <title>The Genome Sequence of Helcococcus kunzii ATCC 51366.</title>
        <authorList>
            <consortium name="The Broad Institute Genome Sequencing Platform"/>
            <person name="Earl A."/>
            <person name="Ward D."/>
            <person name="Feldgarden M."/>
            <person name="Gevers D."/>
            <person name="Huys G."/>
            <person name="Young S.K."/>
            <person name="Zeng Q."/>
            <person name="Gargeya S."/>
            <person name="Fitzgerald M."/>
            <person name="Haas B."/>
            <person name="Abouelleil A."/>
            <person name="Alvarado L."/>
            <person name="Arachchi H.M."/>
            <person name="Berlin A."/>
            <person name="Chapman S.B."/>
            <person name="Gearin G."/>
            <person name="Goldberg J."/>
            <person name="Griggs A."/>
            <person name="Gujja S."/>
            <person name="Hansen M."/>
            <person name="Heiman D."/>
            <person name="Howarth C."/>
            <person name="Larimer J."/>
            <person name="Lui A."/>
            <person name="MacDonald P.J.P."/>
            <person name="McCowen C."/>
            <person name="Montmayeur A."/>
            <person name="Murphy C."/>
            <person name="Neiman D."/>
            <person name="Pearson M."/>
            <person name="Priest M."/>
            <person name="Roberts A."/>
            <person name="Saif S."/>
            <person name="Shea T."/>
            <person name="Sisk P."/>
            <person name="Stolte C."/>
            <person name="Sykes S."/>
            <person name="Wortman J."/>
            <person name="Nusbaum C."/>
            <person name="Birren B."/>
        </authorList>
    </citation>
    <scope>NUCLEOTIDE SEQUENCE [LARGE SCALE GENOMIC DNA]</scope>
    <source>
        <strain evidence="12 13">ATCC 51366</strain>
    </source>
</reference>
<dbReference type="Gene3D" id="3.40.50.300">
    <property type="entry name" value="P-loop containing nucleotide triphosphate hydrolases"/>
    <property type="match status" value="1"/>
</dbReference>
<proteinExistence type="predicted"/>
<dbReference type="InterPro" id="IPR017871">
    <property type="entry name" value="ABC_transporter-like_CS"/>
</dbReference>
<keyword evidence="4 9" id="KW-0812">Transmembrane</keyword>
<feature type="transmembrane region" description="Helical" evidence="9">
    <location>
        <begin position="33"/>
        <end position="53"/>
    </location>
</feature>
<keyword evidence="3" id="KW-1003">Cell membrane</keyword>
<evidence type="ECO:0000256" key="4">
    <source>
        <dbReference type="ARBA" id="ARBA00022692"/>
    </source>
</evidence>
<gene>
    <name evidence="12" type="ORF">HMPREF9709_00979</name>
</gene>
<keyword evidence="6" id="KW-0067">ATP-binding</keyword>
<dbReference type="GO" id="GO:0016887">
    <property type="term" value="F:ATP hydrolysis activity"/>
    <property type="evidence" value="ECO:0007669"/>
    <property type="project" value="InterPro"/>
</dbReference>
<organism evidence="12 13">
    <name type="scientific">Helcococcus kunzii ATCC 51366</name>
    <dbReference type="NCBI Taxonomy" id="883114"/>
    <lineage>
        <taxon>Bacteria</taxon>
        <taxon>Bacillati</taxon>
        <taxon>Bacillota</taxon>
        <taxon>Tissierellia</taxon>
        <taxon>Tissierellales</taxon>
        <taxon>Peptoniphilaceae</taxon>
        <taxon>Helcococcus</taxon>
    </lineage>
</organism>
<keyword evidence="8 9" id="KW-0472">Membrane</keyword>
<keyword evidence="13" id="KW-1185">Reference proteome</keyword>
<evidence type="ECO:0000256" key="5">
    <source>
        <dbReference type="ARBA" id="ARBA00022741"/>
    </source>
</evidence>
<comment type="subcellular location">
    <subcellularLocation>
        <location evidence="1">Cell membrane</location>
        <topology evidence="1">Multi-pass membrane protein</topology>
    </subcellularLocation>
</comment>
<evidence type="ECO:0000313" key="12">
    <source>
        <dbReference type="EMBL" id="EHR34043.1"/>
    </source>
</evidence>
<dbReference type="CDD" id="cd18547">
    <property type="entry name" value="ABC_6TM_Tm288_like"/>
    <property type="match status" value="1"/>
</dbReference>
<dbReference type="FunFam" id="1.20.1560.10:FF:000011">
    <property type="entry name" value="Multidrug ABC transporter ATP-binding protein"/>
    <property type="match status" value="1"/>
</dbReference>
<evidence type="ECO:0000256" key="8">
    <source>
        <dbReference type="ARBA" id="ARBA00023136"/>
    </source>
</evidence>
<dbReference type="InterPro" id="IPR036640">
    <property type="entry name" value="ABC1_TM_sf"/>
</dbReference>
<dbReference type="Gene3D" id="1.20.1560.10">
    <property type="entry name" value="ABC transporter type 1, transmembrane domain"/>
    <property type="match status" value="1"/>
</dbReference>
<dbReference type="InterPro" id="IPR011527">
    <property type="entry name" value="ABC1_TM_dom"/>
</dbReference>
<protein>
    <submittedName>
        <fullName evidence="12">Uncharacterized protein</fullName>
    </submittedName>
</protein>
<keyword evidence="5" id="KW-0547">Nucleotide-binding</keyword>
<dbReference type="SUPFAM" id="SSF90123">
    <property type="entry name" value="ABC transporter transmembrane region"/>
    <property type="match status" value="1"/>
</dbReference>
<dbReference type="PATRIC" id="fig|883114.3.peg.969"/>
<evidence type="ECO:0000259" key="10">
    <source>
        <dbReference type="PROSITE" id="PS50893"/>
    </source>
</evidence>
<dbReference type="InterPro" id="IPR003593">
    <property type="entry name" value="AAA+_ATPase"/>
</dbReference>